<protein>
    <submittedName>
        <fullName evidence="2">Uncharacterized protein</fullName>
    </submittedName>
</protein>
<keyword evidence="1" id="KW-0472">Membrane</keyword>
<dbReference type="AlphaFoldDB" id="A0A2H0YX49"/>
<evidence type="ECO:0000313" key="2">
    <source>
        <dbReference type="EMBL" id="PIS43016.1"/>
    </source>
</evidence>
<keyword evidence="1" id="KW-1133">Transmembrane helix</keyword>
<organism evidence="2 3">
    <name type="scientific">Candidatus Kerfeldbacteria bacterium CG08_land_8_20_14_0_20_40_16</name>
    <dbReference type="NCBI Taxonomy" id="2014244"/>
    <lineage>
        <taxon>Bacteria</taxon>
        <taxon>Candidatus Kerfeldiibacteriota</taxon>
    </lineage>
</organism>
<feature type="transmembrane region" description="Helical" evidence="1">
    <location>
        <begin position="12"/>
        <end position="45"/>
    </location>
</feature>
<evidence type="ECO:0000256" key="1">
    <source>
        <dbReference type="SAM" id="Phobius"/>
    </source>
</evidence>
<accession>A0A2H0YX49</accession>
<proteinExistence type="predicted"/>
<dbReference type="EMBL" id="PEXU01000006">
    <property type="protein sequence ID" value="PIS43016.1"/>
    <property type="molecule type" value="Genomic_DNA"/>
</dbReference>
<feature type="transmembrane region" description="Helical" evidence="1">
    <location>
        <begin position="110"/>
        <end position="140"/>
    </location>
</feature>
<evidence type="ECO:0000313" key="3">
    <source>
        <dbReference type="Proteomes" id="UP000231542"/>
    </source>
</evidence>
<reference evidence="2 3" key="1">
    <citation type="submission" date="2017-09" db="EMBL/GenBank/DDBJ databases">
        <title>Depth-based differentiation of microbial function through sediment-hosted aquifers and enrichment of novel symbionts in the deep terrestrial subsurface.</title>
        <authorList>
            <person name="Probst A.J."/>
            <person name="Ladd B."/>
            <person name="Jarett J.K."/>
            <person name="Geller-Mcgrath D.E."/>
            <person name="Sieber C.M."/>
            <person name="Emerson J.B."/>
            <person name="Anantharaman K."/>
            <person name="Thomas B.C."/>
            <person name="Malmstrom R."/>
            <person name="Stieglmeier M."/>
            <person name="Klingl A."/>
            <person name="Woyke T."/>
            <person name="Ryan C.M."/>
            <person name="Banfield J.F."/>
        </authorList>
    </citation>
    <scope>NUCLEOTIDE SEQUENCE [LARGE SCALE GENOMIC DNA]</scope>
    <source>
        <strain evidence="2">CG08_land_8_20_14_0_20_40_16</strain>
    </source>
</reference>
<name>A0A2H0YX49_9BACT</name>
<comment type="caution">
    <text evidence="2">The sequence shown here is derived from an EMBL/GenBank/DDBJ whole genome shotgun (WGS) entry which is preliminary data.</text>
</comment>
<dbReference type="Proteomes" id="UP000231542">
    <property type="component" value="Unassembled WGS sequence"/>
</dbReference>
<sequence length="159" mass="18188">MNRIIKLNSKTVIALYLIIDLICVGAGMGVPIFCILLGFPLGWYIVKRIFISQKHSHLIYNRILKLSLLTSAFTFLQMIVIWGMTVPLLFDPTSDFQNFGHPFILYDPKISFIGWLILMIFISPFLQLLTTVFAAFLTLIKTEKSTNNRAKLSCVDLRE</sequence>
<keyword evidence="1" id="KW-0812">Transmembrane</keyword>
<gene>
    <name evidence="2" type="ORF">COT24_00560</name>
</gene>
<feature type="transmembrane region" description="Helical" evidence="1">
    <location>
        <begin position="66"/>
        <end position="90"/>
    </location>
</feature>